<dbReference type="NCBIfam" id="TIGR02665">
    <property type="entry name" value="molyb_mobA"/>
    <property type="match status" value="1"/>
</dbReference>
<gene>
    <name evidence="8 10" type="primary">mobA</name>
    <name evidence="10" type="ORF">G3I74_07855</name>
</gene>
<comment type="subunit">
    <text evidence="8">Monomer.</text>
</comment>
<comment type="function">
    <text evidence="8">Transfers a GMP moiety from GTP to Mo-molybdopterin (Mo-MPT) cofactor (Moco or molybdenum cofactor) to form Mo-molybdopterin guanine dinucleotide (Mo-MGD) cofactor.</text>
</comment>
<name>A0A845UY54_9GAMM</name>
<comment type="similarity">
    <text evidence="8">Belongs to the MobA family.</text>
</comment>
<evidence type="ECO:0000256" key="7">
    <source>
        <dbReference type="ARBA" id="ARBA00023150"/>
    </source>
</evidence>
<keyword evidence="11" id="KW-1185">Reference proteome</keyword>
<dbReference type="Pfam" id="PF12804">
    <property type="entry name" value="NTP_transf_3"/>
    <property type="match status" value="1"/>
</dbReference>
<feature type="domain" description="MobA-like NTP transferase" evidence="9">
    <location>
        <begin position="13"/>
        <end position="161"/>
    </location>
</feature>
<keyword evidence="4 8" id="KW-0547">Nucleotide-binding</keyword>
<dbReference type="GO" id="GO:0061603">
    <property type="term" value="F:molybdenum cofactor guanylyltransferase activity"/>
    <property type="evidence" value="ECO:0007669"/>
    <property type="project" value="UniProtKB-EC"/>
</dbReference>
<comment type="subcellular location">
    <subcellularLocation>
        <location evidence="8">Cytoplasm</location>
    </subcellularLocation>
</comment>
<dbReference type="GO" id="GO:0005525">
    <property type="term" value="F:GTP binding"/>
    <property type="evidence" value="ECO:0007669"/>
    <property type="project" value="UniProtKB-UniRule"/>
</dbReference>
<evidence type="ECO:0000313" key="10">
    <source>
        <dbReference type="EMBL" id="NDY95638.1"/>
    </source>
</evidence>
<dbReference type="EC" id="2.7.7.77" evidence="8"/>
<dbReference type="PANTHER" id="PTHR19136:SF81">
    <property type="entry name" value="MOLYBDENUM COFACTOR GUANYLYLTRANSFERASE"/>
    <property type="match status" value="1"/>
</dbReference>
<evidence type="ECO:0000256" key="2">
    <source>
        <dbReference type="ARBA" id="ARBA00022679"/>
    </source>
</evidence>
<keyword evidence="10" id="KW-0548">Nucleotidyltransferase</keyword>
<dbReference type="GO" id="GO:0046872">
    <property type="term" value="F:metal ion binding"/>
    <property type="evidence" value="ECO:0007669"/>
    <property type="project" value="UniProtKB-KW"/>
</dbReference>
<comment type="caution">
    <text evidence="10">The sequence shown here is derived from an EMBL/GenBank/DDBJ whole genome shotgun (WGS) entry which is preliminary data.</text>
</comment>
<sequence length="199" mass="21514">MNPVPATDNITLAILAGGMGRRMGGVDKGLVEVLGRPMIAWTLDAVRPQAGHLLINANRSQADYASFGLPVIGDRHEGFQGPLAGLHAVLEAAATPYVAIVPCDTPRLPRDLVARLARALIEEDAELAVAEAAGRVHTLHGLFRSDLLPDLTRALEAGERKPDAWYATRRWSRVDFSDAPQAFDNINTPEQRDALAEQL</sequence>
<feature type="binding site" evidence="8">
    <location>
        <position position="74"/>
    </location>
    <ligand>
        <name>GTP</name>
        <dbReference type="ChEBI" id="CHEBI:37565"/>
    </ligand>
</feature>
<reference evidence="10 11" key="1">
    <citation type="submission" date="2020-02" db="EMBL/GenBank/DDBJ databases">
        <authorList>
            <person name="Zhang X.-Y."/>
        </authorList>
    </citation>
    <scope>NUCLEOTIDE SEQUENCE [LARGE SCALE GENOMIC DNA]</scope>
    <source>
        <strain evidence="10 11">C33</strain>
    </source>
</reference>
<dbReference type="GO" id="GO:1902758">
    <property type="term" value="P:bis(molybdopterin guanine dinucleotide)molybdenum biosynthetic process"/>
    <property type="evidence" value="ECO:0007669"/>
    <property type="project" value="TreeGrafter"/>
</dbReference>
<feature type="binding site" evidence="8">
    <location>
        <position position="56"/>
    </location>
    <ligand>
        <name>GTP</name>
        <dbReference type="ChEBI" id="CHEBI:37565"/>
    </ligand>
</feature>
<evidence type="ECO:0000256" key="1">
    <source>
        <dbReference type="ARBA" id="ARBA00022490"/>
    </source>
</evidence>
<dbReference type="AlphaFoldDB" id="A0A845UY54"/>
<dbReference type="CDD" id="cd02503">
    <property type="entry name" value="MobA"/>
    <property type="match status" value="1"/>
</dbReference>
<dbReference type="SUPFAM" id="SSF53448">
    <property type="entry name" value="Nucleotide-diphospho-sugar transferases"/>
    <property type="match status" value="1"/>
</dbReference>
<evidence type="ECO:0000256" key="4">
    <source>
        <dbReference type="ARBA" id="ARBA00022741"/>
    </source>
</evidence>
<keyword evidence="6 8" id="KW-0342">GTP-binding</keyword>
<feature type="binding site" evidence="8">
    <location>
        <position position="104"/>
    </location>
    <ligand>
        <name>Mg(2+)</name>
        <dbReference type="ChEBI" id="CHEBI:18420"/>
    </ligand>
</feature>
<dbReference type="Proteomes" id="UP000484885">
    <property type="component" value="Unassembled WGS sequence"/>
</dbReference>
<feature type="binding site" evidence="8">
    <location>
        <begin position="15"/>
        <end position="17"/>
    </location>
    <ligand>
        <name>GTP</name>
        <dbReference type="ChEBI" id="CHEBI:37565"/>
    </ligand>
</feature>
<comment type="cofactor">
    <cofactor evidence="8">
        <name>Mg(2+)</name>
        <dbReference type="ChEBI" id="CHEBI:18420"/>
    </cofactor>
</comment>
<dbReference type="RefSeq" id="WP_164211033.1">
    <property type="nucleotide sequence ID" value="NZ_JAAGSC010000040.1"/>
</dbReference>
<keyword evidence="2 8" id="KW-0808">Transferase</keyword>
<protein>
    <recommendedName>
        <fullName evidence="8">Molybdenum cofactor guanylyltransferase</fullName>
        <shortName evidence="8">MoCo guanylyltransferase</shortName>
        <ecNumber evidence="8">2.7.7.77</ecNumber>
    </recommendedName>
    <alternativeName>
        <fullName evidence="8">GTP:molybdopterin guanylyltransferase</fullName>
    </alternativeName>
    <alternativeName>
        <fullName evidence="8">Mo-MPT guanylyltransferase</fullName>
    </alternativeName>
    <alternativeName>
        <fullName evidence="8">Molybdopterin guanylyltransferase</fullName>
    </alternativeName>
    <alternativeName>
        <fullName evidence="8">Molybdopterin-guanine dinucleotide synthase</fullName>
        <shortName evidence="8">MGD synthase</shortName>
    </alternativeName>
</protein>
<dbReference type="GO" id="GO:0005737">
    <property type="term" value="C:cytoplasm"/>
    <property type="evidence" value="ECO:0007669"/>
    <property type="project" value="UniProtKB-SubCell"/>
</dbReference>
<keyword evidence="5 8" id="KW-0460">Magnesium</keyword>
<dbReference type="Gene3D" id="3.90.550.10">
    <property type="entry name" value="Spore Coat Polysaccharide Biosynthesis Protein SpsA, Chain A"/>
    <property type="match status" value="1"/>
</dbReference>
<evidence type="ECO:0000256" key="5">
    <source>
        <dbReference type="ARBA" id="ARBA00022842"/>
    </source>
</evidence>
<organism evidence="10 11">
    <name type="scientific">Wenzhouxiangella limi</name>
    <dbReference type="NCBI Taxonomy" id="2707351"/>
    <lineage>
        <taxon>Bacteria</taxon>
        <taxon>Pseudomonadati</taxon>
        <taxon>Pseudomonadota</taxon>
        <taxon>Gammaproteobacteria</taxon>
        <taxon>Chromatiales</taxon>
        <taxon>Wenzhouxiangellaceae</taxon>
        <taxon>Wenzhouxiangella</taxon>
    </lineage>
</organism>
<comment type="catalytic activity">
    <reaction evidence="8">
        <text>Mo-molybdopterin + GTP + H(+) = Mo-molybdopterin guanine dinucleotide + diphosphate</text>
        <dbReference type="Rhea" id="RHEA:34243"/>
        <dbReference type="ChEBI" id="CHEBI:15378"/>
        <dbReference type="ChEBI" id="CHEBI:33019"/>
        <dbReference type="ChEBI" id="CHEBI:37565"/>
        <dbReference type="ChEBI" id="CHEBI:71302"/>
        <dbReference type="ChEBI" id="CHEBI:71310"/>
        <dbReference type="EC" id="2.7.7.77"/>
    </reaction>
</comment>
<keyword evidence="3 8" id="KW-0479">Metal-binding</keyword>
<dbReference type="PANTHER" id="PTHR19136">
    <property type="entry name" value="MOLYBDENUM COFACTOR GUANYLYLTRANSFERASE"/>
    <property type="match status" value="1"/>
</dbReference>
<feature type="binding site" evidence="8">
    <location>
        <position position="28"/>
    </location>
    <ligand>
        <name>GTP</name>
        <dbReference type="ChEBI" id="CHEBI:37565"/>
    </ligand>
</feature>
<accession>A0A845UY54</accession>
<keyword evidence="1 8" id="KW-0963">Cytoplasm</keyword>
<evidence type="ECO:0000313" key="11">
    <source>
        <dbReference type="Proteomes" id="UP000484885"/>
    </source>
</evidence>
<evidence type="ECO:0000259" key="9">
    <source>
        <dbReference type="Pfam" id="PF12804"/>
    </source>
</evidence>
<proteinExistence type="inferred from homology"/>
<dbReference type="InterPro" id="IPR029044">
    <property type="entry name" value="Nucleotide-diphossugar_trans"/>
</dbReference>
<evidence type="ECO:0000256" key="3">
    <source>
        <dbReference type="ARBA" id="ARBA00022723"/>
    </source>
</evidence>
<dbReference type="InterPro" id="IPR025877">
    <property type="entry name" value="MobA-like_NTP_Trfase"/>
</dbReference>
<keyword evidence="7 8" id="KW-0501">Molybdenum cofactor biosynthesis</keyword>
<dbReference type="EMBL" id="JAAGSC010000040">
    <property type="protein sequence ID" value="NDY95638.1"/>
    <property type="molecule type" value="Genomic_DNA"/>
</dbReference>
<evidence type="ECO:0000256" key="8">
    <source>
        <dbReference type="HAMAP-Rule" id="MF_00316"/>
    </source>
</evidence>
<dbReference type="InterPro" id="IPR013482">
    <property type="entry name" value="Molybde_CF_guanTrfase"/>
</dbReference>
<feature type="binding site" evidence="8">
    <location>
        <position position="104"/>
    </location>
    <ligand>
        <name>GTP</name>
        <dbReference type="ChEBI" id="CHEBI:37565"/>
    </ligand>
</feature>
<evidence type="ECO:0000256" key="6">
    <source>
        <dbReference type="ARBA" id="ARBA00023134"/>
    </source>
</evidence>
<dbReference type="HAMAP" id="MF_00316">
    <property type="entry name" value="MobA"/>
    <property type="match status" value="1"/>
</dbReference>
<comment type="domain">
    <text evidence="8">The N-terminal domain determines nucleotide recognition and specific binding, while the C-terminal domain determines the specific binding to the target protein.</text>
</comment>